<keyword evidence="4" id="KW-0449">Lipoprotein</keyword>
<comment type="caution">
    <text evidence="4">The sequence shown here is derived from an EMBL/GenBank/DDBJ whole genome shotgun (WGS) entry which is preliminary data.</text>
</comment>
<evidence type="ECO:0000256" key="3">
    <source>
        <dbReference type="SAM" id="MobiDB-lite"/>
    </source>
</evidence>
<organism evidence="4 5">
    <name type="scientific">Cognatilysobacter lacus</name>
    <dbReference type="NCBI Taxonomy" id="1643323"/>
    <lineage>
        <taxon>Bacteria</taxon>
        <taxon>Pseudomonadati</taxon>
        <taxon>Pseudomonadota</taxon>
        <taxon>Gammaproteobacteria</taxon>
        <taxon>Lysobacterales</taxon>
        <taxon>Lysobacteraceae</taxon>
        <taxon>Cognatilysobacter</taxon>
    </lineage>
</organism>
<dbReference type="InterPro" id="IPR007428">
    <property type="entry name" value="MlaA"/>
</dbReference>
<gene>
    <name evidence="4" type="ORF">FW784_13580</name>
</gene>
<evidence type="ECO:0000256" key="1">
    <source>
        <dbReference type="ARBA" id="ARBA00010634"/>
    </source>
</evidence>
<dbReference type="EMBL" id="VTRV01000234">
    <property type="protein sequence ID" value="TZF81634.1"/>
    <property type="molecule type" value="Genomic_DNA"/>
</dbReference>
<feature type="non-terminal residue" evidence="4">
    <location>
        <position position="1"/>
    </location>
</feature>
<evidence type="ECO:0000313" key="5">
    <source>
        <dbReference type="Proteomes" id="UP000323164"/>
    </source>
</evidence>
<dbReference type="RefSeq" id="WP_149353860.1">
    <property type="nucleotide sequence ID" value="NZ_VTRV01000234.1"/>
</dbReference>
<protein>
    <submittedName>
        <fullName evidence="4">VacJ family lipoprotein</fullName>
    </submittedName>
</protein>
<dbReference type="AlphaFoldDB" id="A0A5D8YMZ5"/>
<keyword evidence="5" id="KW-1185">Reference proteome</keyword>
<feature type="compositionally biased region" description="Polar residues" evidence="3">
    <location>
        <begin position="25"/>
        <end position="34"/>
    </location>
</feature>
<sequence length="282" mass="30521">PADAPAAAEPQQATGTGEATPPVTDASTAASTPAESDFNELYGAEAAKGQPAAAPLAVYDPWEPYNRRMHRFNNAVDRHVAKPLAKAYVKVVPRPVRSGVSNFFSNLGQPASAVNALLQGRPKQAAHSLGRFVMNSTLGIGGIFDPATDAKLQNRNEDFGQTLGVWGWKRSRYVELPLFGPRTLRDVVGMAGDSPLSLMRGIEADRIRVPLQGLQLVDVRMQLMSTDALREGAEDDYSLVRDAWMQRRAYQIDGDRADEVPAYLKDDPNMVPVGAMPIPGGR</sequence>
<feature type="compositionally biased region" description="Low complexity" evidence="3">
    <location>
        <begin position="1"/>
        <end position="13"/>
    </location>
</feature>
<dbReference type="PANTHER" id="PTHR30035">
    <property type="entry name" value="LIPOPROTEIN VACJ-RELATED"/>
    <property type="match status" value="1"/>
</dbReference>
<dbReference type="Pfam" id="PF04333">
    <property type="entry name" value="MlaA"/>
    <property type="match status" value="1"/>
</dbReference>
<keyword evidence="2" id="KW-0732">Signal</keyword>
<comment type="similarity">
    <text evidence="1">Belongs to the MlaA family.</text>
</comment>
<dbReference type="Proteomes" id="UP000323164">
    <property type="component" value="Unassembled WGS sequence"/>
</dbReference>
<proteinExistence type="inferred from homology"/>
<dbReference type="GO" id="GO:0120010">
    <property type="term" value="P:intermembrane phospholipid transfer"/>
    <property type="evidence" value="ECO:0007669"/>
    <property type="project" value="TreeGrafter"/>
</dbReference>
<dbReference type="PANTHER" id="PTHR30035:SF3">
    <property type="entry name" value="INTERMEMBRANE PHOSPHOLIPID TRANSPORT SYSTEM LIPOPROTEIN MLAA"/>
    <property type="match status" value="1"/>
</dbReference>
<name>A0A5D8YMZ5_9GAMM</name>
<accession>A0A5D8YMZ5</accession>
<reference evidence="4 5" key="1">
    <citation type="submission" date="2019-08" db="EMBL/GenBank/DDBJ databases">
        <title>Draft genome sequence of Lysobacter sp. UKS-15.</title>
        <authorList>
            <person name="Im W.-T."/>
        </authorList>
    </citation>
    <scope>NUCLEOTIDE SEQUENCE [LARGE SCALE GENOMIC DNA]</scope>
    <source>
        <strain evidence="4 5">UKS-15</strain>
    </source>
</reference>
<dbReference type="GO" id="GO:0016020">
    <property type="term" value="C:membrane"/>
    <property type="evidence" value="ECO:0007669"/>
    <property type="project" value="InterPro"/>
</dbReference>
<evidence type="ECO:0000313" key="4">
    <source>
        <dbReference type="EMBL" id="TZF81634.1"/>
    </source>
</evidence>
<dbReference type="OrthoDB" id="9785326at2"/>
<feature type="region of interest" description="Disordered" evidence="3">
    <location>
        <begin position="1"/>
        <end position="37"/>
    </location>
</feature>
<dbReference type="PRINTS" id="PR01805">
    <property type="entry name" value="VACJLIPOPROT"/>
</dbReference>
<evidence type="ECO:0000256" key="2">
    <source>
        <dbReference type="ARBA" id="ARBA00022729"/>
    </source>
</evidence>